<sequence length="155" mass="17332">MPKLQHLTFPAALSLALGESGLSRDDVGNAMGWSVSKTSRVFNAEDNYFPSIPSIPQLCVVLRNDILLDWLRVNTRELRKGRHDLFPPLSTLEVLQLLSQIGEEMGAVNAEVNKALEGDNQIQKHETPKIVKKAYAVLARYQELIIAMHAVQEEN</sequence>
<reference evidence="1 2" key="1">
    <citation type="submission" date="2024-07" db="EMBL/GenBank/DDBJ databases">
        <title>Active virus-host system and metabolic interactions in a Lokiarchaeon culture.</title>
        <authorList>
            <person name="Ponce Toledo R.I."/>
            <person name="Rodrigues Oliveira T."/>
            <person name="Schleper C."/>
        </authorList>
    </citation>
    <scope>NUCLEOTIDE SEQUENCE [LARGE SCALE GENOMIC DNA]</scope>
    <source>
        <strain evidence="1 2">B35</strain>
    </source>
</reference>
<dbReference type="Proteomes" id="UP001568358">
    <property type="component" value="Unassembled WGS sequence"/>
</dbReference>
<accession>A0ABV4JZ38</accession>
<evidence type="ECO:0000313" key="2">
    <source>
        <dbReference type="Proteomes" id="UP001568358"/>
    </source>
</evidence>
<dbReference type="RefSeq" id="WP_371151204.1">
    <property type="nucleotide sequence ID" value="NZ_JBFSOO010000019.1"/>
</dbReference>
<proteinExistence type="predicted"/>
<comment type="caution">
    <text evidence="1">The sequence shown here is derived from an EMBL/GenBank/DDBJ whole genome shotgun (WGS) entry which is preliminary data.</text>
</comment>
<evidence type="ECO:0000313" key="1">
    <source>
        <dbReference type="EMBL" id="MEZ6855011.1"/>
    </source>
</evidence>
<evidence type="ECO:0008006" key="3">
    <source>
        <dbReference type="Google" id="ProtNLM"/>
    </source>
</evidence>
<organism evidence="1 2">
    <name type="scientific">Halodesulfovibrio aestuarii</name>
    <dbReference type="NCBI Taxonomy" id="126333"/>
    <lineage>
        <taxon>Bacteria</taxon>
        <taxon>Pseudomonadati</taxon>
        <taxon>Thermodesulfobacteriota</taxon>
        <taxon>Desulfovibrionia</taxon>
        <taxon>Desulfovibrionales</taxon>
        <taxon>Desulfovibrionaceae</taxon>
        <taxon>Halodesulfovibrio</taxon>
    </lineage>
</organism>
<gene>
    <name evidence="1" type="ORF">AB2Z07_16165</name>
</gene>
<dbReference type="EMBL" id="JBFSOO010000019">
    <property type="protein sequence ID" value="MEZ6855011.1"/>
    <property type="molecule type" value="Genomic_DNA"/>
</dbReference>
<name>A0ABV4JZ38_9BACT</name>
<keyword evidence="2" id="KW-1185">Reference proteome</keyword>
<protein>
    <recommendedName>
        <fullName evidence="3">Transcriptional regulator</fullName>
    </recommendedName>
</protein>